<dbReference type="InterPro" id="IPR025159">
    <property type="entry name" value="AbiEi_N"/>
</dbReference>
<dbReference type="Pfam" id="PF04480">
    <property type="entry name" value="DUF559"/>
    <property type="match status" value="1"/>
</dbReference>
<dbReference type="EMBL" id="BAABIE010000014">
    <property type="protein sequence ID" value="GAA4755252.1"/>
    <property type="molecule type" value="Genomic_DNA"/>
</dbReference>
<feature type="domain" description="AbiEi antitoxin N-terminal" evidence="2">
    <location>
        <begin position="5"/>
        <end position="50"/>
    </location>
</feature>
<dbReference type="Gene3D" id="3.40.960.10">
    <property type="entry name" value="VSR Endonuclease"/>
    <property type="match status" value="1"/>
</dbReference>
<sequence length="301" mass="33391">MNADLRALLAANDGVLTLAQAHACGLTRRQIQGHVKRKDWERYGRGVYLSTSHEFTDRAKVRAVVAAHLCGVADRLTAAWWFGMIAPQPGSDTAPLPAPLTVCVPPTRHQAPRLPEEVSVLRRAIAAEDLTERHGLAITAKPLTVLAAAGLMPSPAGFLDRVLAQKTVTVPELTRTAERNARMHGLRPARDLLASLQEGTESEAERIFVELLRLHRITGWVQQHRFGKWRLDVAWPAERVSVEINGWAYHRDSERFERDNAKAAELAAAGWLPLSFTWRQLTEEPETCIARVAAALALRRA</sequence>
<dbReference type="InterPro" id="IPR011335">
    <property type="entry name" value="Restrct_endonuc-II-like"/>
</dbReference>
<name>A0ABP8ZFC7_9ACTN</name>
<dbReference type="Proteomes" id="UP001500822">
    <property type="component" value="Unassembled WGS sequence"/>
</dbReference>
<evidence type="ECO:0000313" key="3">
    <source>
        <dbReference type="EMBL" id="GAA4755252.1"/>
    </source>
</evidence>
<dbReference type="SUPFAM" id="SSF52980">
    <property type="entry name" value="Restriction endonuclease-like"/>
    <property type="match status" value="1"/>
</dbReference>
<dbReference type="InterPro" id="IPR007569">
    <property type="entry name" value="DUF559"/>
</dbReference>
<organism evidence="3 4">
    <name type="scientific">Gordonia alkaliphila</name>
    <dbReference type="NCBI Taxonomy" id="1053547"/>
    <lineage>
        <taxon>Bacteria</taxon>
        <taxon>Bacillati</taxon>
        <taxon>Actinomycetota</taxon>
        <taxon>Actinomycetes</taxon>
        <taxon>Mycobacteriales</taxon>
        <taxon>Gordoniaceae</taxon>
        <taxon>Gordonia</taxon>
    </lineage>
</organism>
<evidence type="ECO:0000259" key="1">
    <source>
        <dbReference type="Pfam" id="PF04480"/>
    </source>
</evidence>
<dbReference type="RefSeq" id="WP_345314026.1">
    <property type="nucleotide sequence ID" value="NZ_BAABIE010000014.1"/>
</dbReference>
<evidence type="ECO:0000313" key="4">
    <source>
        <dbReference type="Proteomes" id="UP001500822"/>
    </source>
</evidence>
<protein>
    <submittedName>
        <fullName evidence="3">Type IV toxin-antitoxin system AbiEi family antitoxin domain-containing protein</fullName>
    </submittedName>
</protein>
<feature type="domain" description="DUF559" evidence="1">
    <location>
        <begin position="201"/>
        <end position="296"/>
    </location>
</feature>
<evidence type="ECO:0000259" key="2">
    <source>
        <dbReference type="Pfam" id="PF13338"/>
    </source>
</evidence>
<dbReference type="Pfam" id="PF13338">
    <property type="entry name" value="AbiEi_4"/>
    <property type="match status" value="1"/>
</dbReference>
<keyword evidence="4" id="KW-1185">Reference proteome</keyword>
<gene>
    <name evidence="3" type="ORF">GCM10023217_28680</name>
</gene>
<reference evidence="4" key="1">
    <citation type="journal article" date="2019" name="Int. J. Syst. Evol. Microbiol.">
        <title>The Global Catalogue of Microorganisms (GCM) 10K type strain sequencing project: providing services to taxonomists for standard genome sequencing and annotation.</title>
        <authorList>
            <consortium name="The Broad Institute Genomics Platform"/>
            <consortium name="The Broad Institute Genome Sequencing Center for Infectious Disease"/>
            <person name="Wu L."/>
            <person name="Ma J."/>
        </authorList>
    </citation>
    <scope>NUCLEOTIDE SEQUENCE [LARGE SCALE GENOMIC DNA]</scope>
    <source>
        <strain evidence="4">JCM 18077</strain>
    </source>
</reference>
<proteinExistence type="predicted"/>
<accession>A0ABP8ZFC7</accession>
<comment type="caution">
    <text evidence="3">The sequence shown here is derived from an EMBL/GenBank/DDBJ whole genome shotgun (WGS) entry which is preliminary data.</text>
</comment>